<organism evidence="1 2">
    <name type="scientific">Clostridium innocuum</name>
    <dbReference type="NCBI Taxonomy" id="1522"/>
    <lineage>
        <taxon>Bacteria</taxon>
        <taxon>Bacillati</taxon>
        <taxon>Bacillota</taxon>
        <taxon>Clostridia</taxon>
        <taxon>Eubacteriales</taxon>
        <taxon>Clostridiaceae</taxon>
        <taxon>Clostridium</taxon>
    </lineage>
</organism>
<dbReference type="RefSeq" id="WP_002611880.1">
    <property type="nucleotide sequence ID" value="NZ_JBPFKS010000019.1"/>
</dbReference>
<evidence type="ECO:0000313" key="1">
    <source>
        <dbReference type="EMBL" id="MCR0233306.1"/>
    </source>
</evidence>
<evidence type="ECO:0000313" key="2">
    <source>
        <dbReference type="Proteomes" id="UP001203972"/>
    </source>
</evidence>
<sequence length="80" mass="9581">MKYTKWYRPCDKLTVEKAIENGKKDFNVKTVTIRTSGAYLTEEQYNAHKDALKNRIVLFTDYNMLTKDFYVTTEYGHFRK</sequence>
<dbReference type="AlphaFoldDB" id="A0AAP2XUN9"/>
<reference evidence="1" key="1">
    <citation type="journal article" date="2022" name="Clin. Infect. Dis.">
        <title>Association between Clostridium innocuum and antibiotic-associated diarrhea in adults and children: A cross-sectional study and comparative genomics analysis.</title>
        <authorList>
            <person name="Cherny K.E."/>
            <person name="Muscat E.B."/>
            <person name="Balaji A."/>
            <person name="Mukherjee J."/>
            <person name="Ozer E.A."/>
            <person name="Angarone M.P."/>
            <person name="Hauser A.R."/>
            <person name="Sichel J.S."/>
            <person name="Amponsah E."/>
            <person name="Kociolek L.K."/>
        </authorList>
    </citation>
    <scope>NUCLEOTIDE SEQUENCE</scope>
    <source>
        <strain evidence="1">NU1-AC-029v</strain>
    </source>
</reference>
<accession>A0AAP2XUN9</accession>
<comment type="caution">
    <text evidence="1">The sequence shown here is derived from an EMBL/GenBank/DDBJ whole genome shotgun (WGS) entry which is preliminary data.</text>
</comment>
<proteinExistence type="predicted"/>
<protein>
    <submittedName>
        <fullName evidence="1">Uncharacterized protein</fullName>
    </submittedName>
</protein>
<dbReference type="EMBL" id="JAKTMA010000017">
    <property type="protein sequence ID" value="MCR0233306.1"/>
    <property type="molecule type" value="Genomic_DNA"/>
</dbReference>
<dbReference type="Proteomes" id="UP001203972">
    <property type="component" value="Unassembled WGS sequence"/>
</dbReference>
<name>A0AAP2XUN9_CLOIN</name>
<gene>
    <name evidence="1" type="ORF">MKC95_11070</name>
</gene>